<reference evidence="1 2" key="1">
    <citation type="submission" date="2017-09" db="EMBL/GenBank/DDBJ databases">
        <authorList>
            <person name="Girard L."/>
            <person name="Lami R."/>
            <person name="Suzuki M."/>
            <person name="Baudart J."/>
        </authorList>
    </citation>
    <scope>NUCLEOTIDE SEQUENCE [LARGE SCALE GENOMIC DNA]</scope>
    <source>
        <strain evidence="1 2">17LN0615E</strain>
    </source>
</reference>
<dbReference type="InterPro" id="IPR004211">
    <property type="entry name" value="Endonuclease_7"/>
</dbReference>
<dbReference type="Proteomes" id="UP000238163">
    <property type="component" value="Unassembled WGS sequence"/>
</dbReference>
<organism evidence="1 2">
    <name type="scientific">Vibrio mediterranei</name>
    <dbReference type="NCBI Taxonomy" id="689"/>
    <lineage>
        <taxon>Bacteria</taxon>
        <taxon>Pseudomonadati</taxon>
        <taxon>Pseudomonadota</taxon>
        <taxon>Gammaproteobacteria</taxon>
        <taxon>Vibrionales</taxon>
        <taxon>Vibrionaceae</taxon>
        <taxon>Vibrio</taxon>
    </lineage>
</organism>
<comment type="caution">
    <text evidence="1">The sequence shown here is derived from an EMBL/GenBank/DDBJ whole genome shotgun (WGS) entry which is preliminary data.</text>
</comment>
<accession>A0ABX5DIZ7</accession>
<dbReference type="Pfam" id="PF02945">
    <property type="entry name" value="Endonuclease_7"/>
    <property type="match status" value="1"/>
</dbReference>
<evidence type="ECO:0000313" key="2">
    <source>
        <dbReference type="Proteomes" id="UP000238163"/>
    </source>
</evidence>
<dbReference type="InterPro" id="IPR038563">
    <property type="entry name" value="Endonuclease_7_sf"/>
</dbReference>
<protein>
    <submittedName>
        <fullName evidence="1">Uncharacterized protein</fullName>
    </submittedName>
</protein>
<sequence length="164" mass="18997">MDLTERLIQENPMAQELWGSDASMVVRARDSFPISSVCALCRKKLTGKKRHLDHRHSTGLIRGWLHPACNVHLGWYEKSGNWIFNSRSGVTKHRVEAYLMQSALKREQYLYESKLSLARRCWRVAQNATSKDEAKCNAMKRGLPWLWVWTLACQNGALIPWVEE</sequence>
<dbReference type="InterPro" id="IPR044925">
    <property type="entry name" value="His-Me_finger_sf"/>
</dbReference>
<reference evidence="1 2" key="2">
    <citation type="submission" date="2018-03" db="EMBL/GenBank/DDBJ databases">
        <title>Genetic Diversity and Phenotypic Plasticity of AHL Mediated Quorum Sensing in Environmental Strains of Vibrio mediterranei.</title>
        <authorList>
            <person name="Lantoine F."/>
            <person name="Vouve F."/>
        </authorList>
    </citation>
    <scope>NUCLEOTIDE SEQUENCE [LARGE SCALE GENOMIC DNA]</scope>
    <source>
        <strain evidence="1 2">17LN0615E</strain>
    </source>
</reference>
<proteinExistence type="predicted"/>
<dbReference type="EMBL" id="NWTN01000001">
    <property type="protein sequence ID" value="PRQ69704.1"/>
    <property type="molecule type" value="Genomic_DNA"/>
</dbReference>
<dbReference type="SUPFAM" id="SSF54060">
    <property type="entry name" value="His-Me finger endonucleases"/>
    <property type="match status" value="1"/>
</dbReference>
<gene>
    <name evidence="1" type="ORF">COR51_03750</name>
</gene>
<keyword evidence="2" id="KW-1185">Reference proteome</keyword>
<name>A0ABX5DIZ7_9VIBR</name>
<dbReference type="RefSeq" id="WP_096441715.1">
    <property type="nucleotide sequence ID" value="NZ_NWTN01000001.1"/>
</dbReference>
<evidence type="ECO:0000313" key="1">
    <source>
        <dbReference type="EMBL" id="PRQ69704.1"/>
    </source>
</evidence>
<dbReference type="Gene3D" id="3.40.1800.10">
    <property type="entry name" value="His-Me finger endonucleases"/>
    <property type="match status" value="1"/>
</dbReference>